<dbReference type="InterPro" id="IPR014782">
    <property type="entry name" value="Peptidase_M1_dom"/>
</dbReference>
<feature type="binding site" evidence="16">
    <location>
        <position position="377"/>
    </location>
    <ligand>
        <name>Zn(2+)</name>
        <dbReference type="ChEBI" id="CHEBI:29105"/>
        <note>catalytic</note>
    </ligand>
</feature>
<dbReference type="FunFam" id="1.10.390.10:FF:000006">
    <property type="entry name" value="Puromycin-sensitive aminopeptidase"/>
    <property type="match status" value="1"/>
</dbReference>
<dbReference type="AlphaFoldDB" id="A0A8C7N569"/>
<evidence type="ECO:0000313" key="22">
    <source>
        <dbReference type="Ensembl" id="ENSOKIP00005102916.1"/>
    </source>
</evidence>
<organism evidence="22 23">
    <name type="scientific">Oncorhynchus kisutch</name>
    <name type="common">Coho salmon</name>
    <name type="synonym">Salmo kisutch</name>
    <dbReference type="NCBI Taxonomy" id="8019"/>
    <lineage>
        <taxon>Eukaryota</taxon>
        <taxon>Metazoa</taxon>
        <taxon>Chordata</taxon>
        <taxon>Craniata</taxon>
        <taxon>Vertebrata</taxon>
        <taxon>Euteleostomi</taxon>
        <taxon>Actinopterygii</taxon>
        <taxon>Neopterygii</taxon>
        <taxon>Teleostei</taxon>
        <taxon>Protacanthopterygii</taxon>
        <taxon>Salmoniformes</taxon>
        <taxon>Salmonidae</taxon>
        <taxon>Salmoninae</taxon>
        <taxon>Oncorhynchus</taxon>
    </lineage>
</organism>
<comment type="subunit">
    <text evidence="3">Homodimer.</text>
</comment>
<reference evidence="22" key="2">
    <citation type="submission" date="2025-09" db="UniProtKB">
        <authorList>
            <consortium name="Ensembl"/>
        </authorList>
    </citation>
    <scope>IDENTIFICATION</scope>
</reference>
<keyword evidence="11 18" id="KW-1133">Transmembrane helix</keyword>
<dbReference type="InterPro" id="IPR045357">
    <property type="entry name" value="Aminopeptidase_N-like_N"/>
</dbReference>
<feature type="active site" description="Proton acceptor" evidence="15">
    <location>
        <position position="355"/>
    </location>
</feature>
<protein>
    <recommendedName>
        <fullName evidence="18">Aminopeptidase</fullName>
        <ecNumber evidence="18">3.4.11.-</ecNumber>
    </recommendedName>
</protein>
<dbReference type="InterPro" id="IPR024571">
    <property type="entry name" value="ERAP1-like_C_dom"/>
</dbReference>
<evidence type="ECO:0000256" key="15">
    <source>
        <dbReference type="PIRSR" id="PIRSR634016-1"/>
    </source>
</evidence>
<dbReference type="GeneTree" id="ENSGT00940000154876"/>
<evidence type="ECO:0000256" key="11">
    <source>
        <dbReference type="ARBA" id="ARBA00022989"/>
    </source>
</evidence>
<feature type="domain" description="Peptidase M1 membrane alanine aminopeptidase" evidence="19">
    <location>
        <begin position="282"/>
        <end position="446"/>
    </location>
</feature>
<dbReference type="FunFam" id="1.25.50.20:FF:000012">
    <property type="entry name" value="Aminopeptidase N"/>
    <property type="match status" value="1"/>
</dbReference>
<dbReference type="InterPro" id="IPR034016">
    <property type="entry name" value="M1_APN-typ"/>
</dbReference>
<evidence type="ECO:0000259" key="20">
    <source>
        <dbReference type="Pfam" id="PF11838"/>
    </source>
</evidence>
<feature type="domain" description="ERAP1-like C-terminal" evidence="20">
    <location>
        <begin position="557"/>
        <end position="879"/>
    </location>
</feature>
<dbReference type="GO" id="GO:0006508">
    <property type="term" value="P:proteolysis"/>
    <property type="evidence" value="ECO:0007669"/>
    <property type="project" value="UniProtKB-KW"/>
</dbReference>
<feature type="binding site" evidence="16">
    <location>
        <position position="354"/>
    </location>
    <ligand>
        <name>Zn(2+)</name>
        <dbReference type="ChEBI" id="CHEBI:29105"/>
        <note>catalytic</note>
    </ligand>
</feature>
<evidence type="ECO:0000256" key="18">
    <source>
        <dbReference type="RuleBase" id="RU364040"/>
    </source>
</evidence>
<proteinExistence type="inferred from homology"/>
<dbReference type="GO" id="GO:0005886">
    <property type="term" value="C:plasma membrane"/>
    <property type="evidence" value="ECO:0007669"/>
    <property type="project" value="TreeGrafter"/>
</dbReference>
<dbReference type="SUPFAM" id="SSF63737">
    <property type="entry name" value="Leukotriene A4 hydrolase N-terminal domain"/>
    <property type="match status" value="1"/>
</dbReference>
<feature type="transmembrane region" description="Helical" evidence="18">
    <location>
        <begin position="12"/>
        <end position="32"/>
    </location>
</feature>
<evidence type="ECO:0000256" key="1">
    <source>
        <dbReference type="ARBA" id="ARBA00004606"/>
    </source>
</evidence>
<feature type="site" description="Transition state stabilizer" evidence="17">
    <location>
        <position position="443"/>
    </location>
</feature>
<evidence type="ECO:0000256" key="4">
    <source>
        <dbReference type="ARBA" id="ARBA00022438"/>
    </source>
</evidence>
<evidence type="ECO:0000256" key="5">
    <source>
        <dbReference type="ARBA" id="ARBA00022670"/>
    </source>
</evidence>
<evidence type="ECO:0000256" key="14">
    <source>
        <dbReference type="ARBA" id="ARBA00023180"/>
    </source>
</evidence>
<keyword evidence="10" id="KW-0735">Signal-anchor</keyword>
<dbReference type="Gene3D" id="1.10.390.10">
    <property type="entry name" value="Neutral Protease Domain 2"/>
    <property type="match status" value="1"/>
</dbReference>
<evidence type="ECO:0000256" key="7">
    <source>
        <dbReference type="ARBA" id="ARBA00022723"/>
    </source>
</evidence>
<dbReference type="GO" id="GO:0005615">
    <property type="term" value="C:extracellular space"/>
    <property type="evidence" value="ECO:0007669"/>
    <property type="project" value="TreeGrafter"/>
</dbReference>
<dbReference type="EC" id="3.4.11.-" evidence="18"/>
<dbReference type="Pfam" id="PF17900">
    <property type="entry name" value="Peptidase_M1_N"/>
    <property type="match status" value="1"/>
</dbReference>
<evidence type="ECO:0000259" key="19">
    <source>
        <dbReference type="Pfam" id="PF01433"/>
    </source>
</evidence>
<keyword evidence="6 18" id="KW-0812">Transmembrane</keyword>
<keyword evidence="23" id="KW-1185">Reference proteome</keyword>
<dbReference type="GO" id="GO:0005737">
    <property type="term" value="C:cytoplasm"/>
    <property type="evidence" value="ECO:0007669"/>
    <property type="project" value="TreeGrafter"/>
</dbReference>
<dbReference type="GO" id="GO:0070006">
    <property type="term" value="F:metalloaminopeptidase activity"/>
    <property type="evidence" value="ECO:0007669"/>
    <property type="project" value="TreeGrafter"/>
</dbReference>
<evidence type="ECO:0000256" key="17">
    <source>
        <dbReference type="PIRSR" id="PIRSR634016-4"/>
    </source>
</evidence>
<keyword evidence="14" id="KW-0325">Glycoprotein</keyword>
<keyword evidence="12 18" id="KW-0482">Metalloprotease</keyword>
<dbReference type="InterPro" id="IPR042097">
    <property type="entry name" value="Aminopeptidase_N-like_N_sf"/>
</dbReference>
<dbReference type="Pfam" id="PF11838">
    <property type="entry name" value="ERAP1_C"/>
    <property type="match status" value="1"/>
</dbReference>
<dbReference type="Gene3D" id="2.60.40.1910">
    <property type="match status" value="1"/>
</dbReference>
<gene>
    <name evidence="22" type="primary">ANPEP</name>
    <name evidence="22" type="synonym">LOC109867680</name>
</gene>
<dbReference type="Ensembl" id="ENSOKIT00005110326.1">
    <property type="protein sequence ID" value="ENSOKIP00005102916.1"/>
    <property type="gene ID" value="ENSOKIG00005045301.1"/>
</dbReference>
<dbReference type="PANTHER" id="PTHR11533:SF271">
    <property type="entry name" value="AMINOPEPTIDASE"/>
    <property type="match status" value="1"/>
</dbReference>
<dbReference type="SUPFAM" id="SSF55486">
    <property type="entry name" value="Metalloproteases ('zincins'), catalytic domain"/>
    <property type="match status" value="1"/>
</dbReference>
<dbReference type="Pfam" id="PF01433">
    <property type="entry name" value="Peptidase_M1"/>
    <property type="match status" value="1"/>
</dbReference>
<dbReference type="PRINTS" id="PR00756">
    <property type="entry name" value="ALADIPTASE"/>
</dbReference>
<evidence type="ECO:0000313" key="23">
    <source>
        <dbReference type="Proteomes" id="UP000694557"/>
    </source>
</evidence>
<dbReference type="Proteomes" id="UP000694557">
    <property type="component" value="Unassembled WGS sequence"/>
</dbReference>
<feature type="domain" description="Aminopeptidase N-like N-terminal" evidence="21">
    <location>
        <begin position="53"/>
        <end position="239"/>
    </location>
</feature>
<evidence type="ECO:0000259" key="21">
    <source>
        <dbReference type="Pfam" id="PF17900"/>
    </source>
</evidence>
<reference evidence="22" key="1">
    <citation type="submission" date="2025-08" db="UniProtKB">
        <authorList>
            <consortium name="Ensembl"/>
        </authorList>
    </citation>
    <scope>IDENTIFICATION</scope>
</reference>
<evidence type="ECO:0000256" key="9">
    <source>
        <dbReference type="ARBA" id="ARBA00022833"/>
    </source>
</evidence>
<evidence type="ECO:0000256" key="10">
    <source>
        <dbReference type="ARBA" id="ARBA00022968"/>
    </source>
</evidence>
<dbReference type="GO" id="GO:0008270">
    <property type="term" value="F:zinc ion binding"/>
    <property type="evidence" value="ECO:0007669"/>
    <property type="project" value="UniProtKB-UniRule"/>
</dbReference>
<keyword evidence="8 18" id="KW-0378">Hydrolase</keyword>
<dbReference type="InterPro" id="IPR050344">
    <property type="entry name" value="Peptidase_M1_aminopeptidases"/>
</dbReference>
<dbReference type="PANTHER" id="PTHR11533">
    <property type="entry name" value="PROTEASE M1 ZINC METALLOPROTEASE"/>
    <property type="match status" value="1"/>
</dbReference>
<accession>A0A8C7N569</accession>
<dbReference type="FunFam" id="2.60.40.1730:FF:000001">
    <property type="entry name" value="Leucyl-cystinyl aminopeptidase"/>
    <property type="match status" value="1"/>
</dbReference>
<dbReference type="GO" id="GO:0043171">
    <property type="term" value="P:peptide catabolic process"/>
    <property type="evidence" value="ECO:0007669"/>
    <property type="project" value="TreeGrafter"/>
</dbReference>
<keyword evidence="13 18" id="KW-0472">Membrane</keyword>
<comment type="similarity">
    <text evidence="2 18">Belongs to the peptidase M1 family.</text>
</comment>
<evidence type="ECO:0000256" key="12">
    <source>
        <dbReference type="ARBA" id="ARBA00023049"/>
    </source>
</evidence>
<evidence type="ECO:0000256" key="8">
    <source>
        <dbReference type="ARBA" id="ARBA00022801"/>
    </source>
</evidence>
<keyword evidence="9 16" id="KW-0862">Zinc</keyword>
<dbReference type="FunFam" id="2.60.40.1910:FF:000005">
    <property type="entry name" value="Aminopeptidase"/>
    <property type="match status" value="1"/>
</dbReference>
<keyword evidence="4 18" id="KW-0031">Aminopeptidase</keyword>
<comment type="subcellular location">
    <subcellularLocation>
        <location evidence="1">Membrane</location>
        <topology evidence="1">Single-pass type II membrane protein</topology>
    </subcellularLocation>
</comment>
<evidence type="ECO:0000256" key="2">
    <source>
        <dbReference type="ARBA" id="ARBA00010136"/>
    </source>
</evidence>
<dbReference type="GO" id="GO:0042277">
    <property type="term" value="F:peptide binding"/>
    <property type="evidence" value="ECO:0007669"/>
    <property type="project" value="TreeGrafter"/>
</dbReference>
<dbReference type="InterPro" id="IPR027268">
    <property type="entry name" value="Peptidase_M4/M1_CTD_sf"/>
</dbReference>
<name>A0A8C7N569_ONCKI</name>
<dbReference type="InterPro" id="IPR001930">
    <property type="entry name" value="Peptidase_M1"/>
</dbReference>
<keyword evidence="7 16" id="KW-0479">Metal-binding</keyword>
<keyword evidence="5 18" id="KW-0645">Protease</keyword>
<evidence type="ECO:0000256" key="13">
    <source>
        <dbReference type="ARBA" id="ARBA00023136"/>
    </source>
</evidence>
<evidence type="ECO:0000256" key="3">
    <source>
        <dbReference type="ARBA" id="ARBA00011738"/>
    </source>
</evidence>
<comment type="cofactor">
    <cofactor evidence="16 18">
        <name>Zn(2+)</name>
        <dbReference type="ChEBI" id="CHEBI:29105"/>
    </cofactor>
    <text evidence="16 18">Binds 1 zinc ion per subunit.</text>
</comment>
<evidence type="ECO:0000256" key="16">
    <source>
        <dbReference type="PIRSR" id="PIRSR634016-3"/>
    </source>
</evidence>
<dbReference type="Gene3D" id="2.60.40.1730">
    <property type="entry name" value="tricorn interacting facor f3 domain"/>
    <property type="match status" value="1"/>
</dbReference>
<evidence type="ECO:0000256" key="6">
    <source>
        <dbReference type="ARBA" id="ARBA00022692"/>
    </source>
</evidence>
<feature type="binding site" evidence="16">
    <location>
        <position position="358"/>
    </location>
    <ligand>
        <name>Zn(2+)</name>
        <dbReference type="ChEBI" id="CHEBI:29105"/>
        <note>catalytic</note>
    </ligand>
</feature>
<dbReference type="CDD" id="cd09601">
    <property type="entry name" value="M1_APN-Q_like"/>
    <property type="match status" value="1"/>
</dbReference>
<dbReference type="Gene3D" id="1.25.50.20">
    <property type="match status" value="1"/>
</dbReference>
<sequence length="900" mass="102509">MEKSCKISKFFILCVVLGVLSVATIVTLWAIALTDSVEIVAPWDKYRLPDTLKPDHYNLTLWPRLTVNAQGLYIFTGKSYVVFQCVKETDLILIHSNKLNYTKWGDDHLAKLSALGSIPAPTIKKSWLQPTTQFLVLELNGKLAVGESYQLDTVFVGELADDLAGFYRSEYEEDGVKKVIATSQMHPTHTRKTFPCFDEPARKAVFHITLLHPCGTVALSNEAVTQTRFEPTKSMSTYLLALICTVSFYISKSCDWNKSPGLSAQIRIWARRKSISEGHGEYALNLTGPILSFFEVYYNTTYPLSKSDQIALPDFYFGAMENWGLVTYRETNLLYDPLTSSNGNKERTATIIAHELAHMWFGNLVTLRWWNEVWLNEGFASYVSYLGADYAESTWNVKDLIVLDEVHRVFAVDALASSHPLSSKDDDIQKPEQISEQFDVISYSKVNIRQCTVLTMTKGLNNYLLMTFHGMELPVHDIMNRWVLQMGFPVVTINTATGLITQKHFLLDPDSVGSVPPSDFKYEWIVPIKWMEAGVVQKEIWLLEKEALNNKLTSGHWVLANINVTGYYRVNYDLGNWERLLFQLSTNHQVIPVINRAQLVDDAFNLARAKFIPTTLALKTTKYLSKEIEYVPWESALNNLDYFYLMFDRTEVYGTMQHYVRNLVTPLFQHFKTITADWRIPFTSRYNQVNAIRMACSSGLVECQNLTKSWYSQWKADPDNNLIHPNLRMTVYCSAIAAGGAAEWDFGWNMFKTATIASDADKLMSSLACTKDHELLNKYLRYTLDSDKIRKQDATSVIVYISSNVQGQTLAWDFVTQNWEYMFTQYGVGSFSFANLISGVTMRFSTKAELEQLQKFKEDNSKIGFGSGTLALEQAIERTTANIKWVDENKNKVGDGNTEN</sequence>